<dbReference type="Proteomes" id="UP000566071">
    <property type="component" value="Unassembled WGS sequence"/>
</dbReference>
<reference evidence="1 2" key="1">
    <citation type="submission" date="2020-05" db="EMBL/GenBank/DDBJ databases">
        <authorList>
            <person name="Khan S.A."/>
            <person name="Jeon C.O."/>
            <person name="Chun B.H."/>
        </authorList>
    </citation>
    <scope>NUCLEOTIDE SEQUENCE [LARGE SCALE GENOMIC DNA]</scope>
    <source>
        <strain evidence="1 2">S1162</strain>
    </source>
</reference>
<keyword evidence="2" id="KW-1185">Reference proteome</keyword>
<proteinExistence type="predicted"/>
<sequence length="348" mass="38984">RLPTHDDGKAWADPYYSSFYETSGMFNRVPSNNKLMDPQLSNFFGEALPFLKRGVPVDIVHIENVGYAKALADTKILLMSYSNMKPPTEAAHQQLAKWVKNGGIIVYSGRDDDPFQTVQEWWNQGSKKYKCPADDLFAKLGLPANPKAGTYTAGKGKICIIRRDPKEFVMESDRDDELRSKVESLYAQLTKQKVQYKNSLYLNRGPYEIVSVLDENVSKAPYTIKGKLIDLYDPTLPIISQKQINPGEQGYFYNVDKAPNPQTPQVLATAARAYDEQVGKNSYSFVAKSPLNTTNAMRVLLPAQPKKVTVTDASGKTIEAKQQWDAGSKTILLGFENSPDGVKVRLEW</sequence>
<dbReference type="EMBL" id="JABFCR010000012">
    <property type="protein sequence ID" value="NNU33525.1"/>
    <property type="molecule type" value="Genomic_DNA"/>
</dbReference>
<feature type="non-terminal residue" evidence="1">
    <location>
        <position position="1"/>
    </location>
</feature>
<evidence type="ECO:0000313" key="1">
    <source>
        <dbReference type="EMBL" id="NNU33525.1"/>
    </source>
</evidence>
<organism evidence="1 2">
    <name type="scientific">Mucilaginibacter humi</name>
    <dbReference type="NCBI Taxonomy" id="2732510"/>
    <lineage>
        <taxon>Bacteria</taxon>
        <taxon>Pseudomonadati</taxon>
        <taxon>Bacteroidota</taxon>
        <taxon>Sphingobacteriia</taxon>
        <taxon>Sphingobacteriales</taxon>
        <taxon>Sphingobacteriaceae</taxon>
        <taxon>Mucilaginibacter</taxon>
    </lineage>
</organism>
<evidence type="ECO:0000313" key="2">
    <source>
        <dbReference type="Proteomes" id="UP000566071"/>
    </source>
</evidence>
<protein>
    <recommendedName>
        <fullName evidence="3">ThuA-like domain-containing protein</fullName>
    </recommendedName>
</protein>
<name>A0ABX1W5E5_9SPHI</name>
<evidence type="ECO:0008006" key="3">
    <source>
        <dbReference type="Google" id="ProtNLM"/>
    </source>
</evidence>
<gene>
    <name evidence="1" type="ORF">HK413_04055</name>
</gene>
<comment type="caution">
    <text evidence="1">The sequence shown here is derived from an EMBL/GenBank/DDBJ whole genome shotgun (WGS) entry which is preliminary data.</text>
</comment>
<dbReference type="CDD" id="cd03143">
    <property type="entry name" value="A4_beta-galactosidase_middle_domain"/>
    <property type="match status" value="1"/>
</dbReference>
<accession>A0ABX1W5E5</accession>